<protein>
    <submittedName>
        <fullName evidence="9">Glutamate/aspartate:proton symporter GltP</fullName>
    </submittedName>
</protein>
<feature type="transmembrane region" description="Helical" evidence="8">
    <location>
        <begin position="42"/>
        <end position="67"/>
    </location>
</feature>
<evidence type="ECO:0000256" key="2">
    <source>
        <dbReference type="ARBA" id="ARBA00022448"/>
    </source>
</evidence>
<feature type="transmembrane region" description="Helical" evidence="8">
    <location>
        <begin position="224"/>
        <end position="248"/>
    </location>
</feature>
<proteinExistence type="predicted"/>
<evidence type="ECO:0000313" key="9">
    <source>
        <dbReference type="EMBL" id="TPR16248.1"/>
    </source>
</evidence>
<dbReference type="Proteomes" id="UP000767392">
    <property type="component" value="Unassembled WGS sequence"/>
</dbReference>
<accession>A0ABY2YZI2</accession>
<keyword evidence="7 8" id="KW-0472">Membrane</keyword>
<keyword evidence="3" id="KW-1003">Cell membrane</keyword>
<evidence type="ECO:0000256" key="6">
    <source>
        <dbReference type="ARBA" id="ARBA00022989"/>
    </source>
</evidence>
<dbReference type="InterPro" id="IPR036458">
    <property type="entry name" value="Na:dicarbo_symporter_sf"/>
</dbReference>
<comment type="caution">
    <text evidence="9">The sequence shown here is derived from an EMBL/GenBank/DDBJ whole genome shotgun (WGS) entry which is preliminary data.</text>
</comment>
<dbReference type="PROSITE" id="PS00714">
    <property type="entry name" value="NA_DICARBOXYL_SYMP_2"/>
    <property type="match status" value="1"/>
</dbReference>
<reference evidence="9 10" key="1">
    <citation type="submission" date="2018-08" db="EMBL/GenBank/DDBJ databases">
        <title>Comparative genomics of wild bee and flower associated Lactobacillus reveals potential adaptation to the bee host.</title>
        <authorList>
            <person name="Vuong H.Q."/>
            <person name="Mcfrederick Q.S."/>
        </authorList>
    </citation>
    <scope>NUCLEOTIDE SEQUENCE [LARGE SCALE GENOMIC DNA]</scope>
    <source>
        <strain evidence="9 10">HV_04</strain>
    </source>
</reference>
<keyword evidence="6 8" id="KW-1133">Transmembrane helix</keyword>
<dbReference type="Pfam" id="PF00375">
    <property type="entry name" value="SDF"/>
    <property type="match status" value="1"/>
</dbReference>
<feature type="transmembrane region" description="Helical" evidence="8">
    <location>
        <begin position="79"/>
        <end position="101"/>
    </location>
</feature>
<keyword evidence="2" id="KW-0813">Transport</keyword>
<evidence type="ECO:0000256" key="3">
    <source>
        <dbReference type="ARBA" id="ARBA00022475"/>
    </source>
</evidence>
<evidence type="ECO:0000256" key="4">
    <source>
        <dbReference type="ARBA" id="ARBA00022692"/>
    </source>
</evidence>
<organism evidence="9 10">
    <name type="scientific">Apilactobacillus timberlakei</name>
    <dbReference type="NCBI Taxonomy" id="2008380"/>
    <lineage>
        <taxon>Bacteria</taxon>
        <taxon>Bacillati</taxon>
        <taxon>Bacillota</taxon>
        <taxon>Bacilli</taxon>
        <taxon>Lactobacillales</taxon>
        <taxon>Lactobacillaceae</taxon>
        <taxon>Apilactobacillus</taxon>
    </lineage>
</organism>
<feature type="transmembrane region" description="Helical" evidence="8">
    <location>
        <begin position="12"/>
        <end position="30"/>
    </location>
</feature>
<dbReference type="Gene3D" id="1.10.3860.10">
    <property type="entry name" value="Sodium:dicarboxylate symporter"/>
    <property type="match status" value="1"/>
</dbReference>
<feature type="transmembrane region" description="Helical" evidence="8">
    <location>
        <begin position="323"/>
        <end position="342"/>
    </location>
</feature>
<feature type="transmembrane region" description="Helical" evidence="8">
    <location>
        <begin position="153"/>
        <end position="171"/>
    </location>
</feature>
<dbReference type="SUPFAM" id="SSF118215">
    <property type="entry name" value="Proton glutamate symport protein"/>
    <property type="match status" value="1"/>
</dbReference>
<sequence>MKKIKLSLGWQILVGLILGIILGIIFYKNATAITAMQSIGTIFIRLIQMIVIPIVISCLTVGIASIGDIHKLGRIGGKTILYFELMTTIAIILGLIIGNIFHPGDFINVHALHGTDITQYLATAKSANHSGIWGTLIGLIPVNVFNSISSGDMMPIIVFSVLFGLGTSAIGEKGKVIIDLMESISQVMFKITGWIMKLSPIGVCALIGVTLAELGLSALAPLSYFVLLTYATMAIFVLLVMGAAARIFGFRIFDLLKVVKEEAILAFSTASSEAALPRNIDKMVKFGVSPSIVSFVIPTGYTFNLDGSAIYQSLAALFLAQAYGIHLSIGQQITLLITLMITSKGMAGVPGASFVVLLATLSTVNIPISGMTFIAGIDRFIDMARTAVNVIGNSLATIIIGKSENEFDTKKEKAYMAKLK</sequence>
<evidence type="ECO:0000256" key="7">
    <source>
        <dbReference type="ARBA" id="ARBA00023136"/>
    </source>
</evidence>
<feature type="transmembrane region" description="Helical" evidence="8">
    <location>
        <begin position="191"/>
        <end position="212"/>
    </location>
</feature>
<dbReference type="RefSeq" id="WP_105987499.1">
    <property type="nucleotide sequence ID" value="NZ_POST01000001.1"/>
</dbReference>
<evidence type="ECO:0000256" key="8">
    <source>
        <dbReference type="SAM" id="Phobius"/>
    </source>
</evidence>
<evidence type="ECO:0000256" key="1">
    <source>
        <dbReference type="ARBA" id="ARBA00004651"/>
    </source>
</evidence>
<dbReference type="EMBL" id="QUAM01000001">
    <property type="protein sequence ID" value="TPR16248.1"/>
    <property type="molecule type" value="Genomic_DNA"/>
</dbReference>
<dbReference type="PANTHER" id="PTHR42865">
    <property type="entry name" value="PROTON/GLUTAMATE-ASPARTATE SYMPORTER"/>
    <property type="match status" value="1"/>
</dbReference>
<feature type="transmembrane region" description="Helical" evidence="8">
    <location>
        <begin position="354"/>
        <end position="377"/>
    </location>
</feature>
<gene>
    <name evidence="9" type="ORF">DY048_01950</name>
</gene>
<keyword evidence="4 8" id="KW-0812">Transmembrane</keyword>
<dbReference type="InterPro" id="IPR018107">
    <property type="entry name" value="Na-dicarboxylate_symporter_CS"/>
</dbReference>
<dbReference type="PRINTS" id="PR00173">
    <property type="entry name" value="EDTRNSPORT"/>
</dbReference>
<dbReference type="PANTHER" id="PTHR42865:SF7">
    <property type="entry name" value="PROTON_GLUTAMATE-ASPARTATE SYMPORTER"/>
    <property type="match status" value="1"/>
</dbReference>
<keyword evidence="5" id="KW-0769">Symport</keyword>
<comment type="subcellular location">
    <subcellularLocation>
        <location evidence="1">Cell membrane</location>
        <topology evidence="1">Multi-pass membrane protein</topology>
    </subcellularLocation>
</comment>
<name>A0ABY2YZI2_9LACO</name>
<dbReference type="InterPro" id="IPR001991">
    <property type="entry name" value="Na-dicarboxylate_symporter"/>
</dbReference>
<keyword evidence="10" id="KW-1185">Reference proteome</keyword>
<evidence type="ECO:0000256" key="5">
    <source>
        <dbReference type="ARBA" id="ARBA00022847"/>
    </source>
</evidence>
<evidence type="ECO:0000313" key="10">
    <source>
        <dbReference type="Proteomes" id="UP000767392"/>
    </source>
</evidence>